<dbReference type="InterPro" id="IPR013783">
    <property type="entry name" value="Ig-like_fold"/>
</dbReference>
<dbReference type="PANTHER" id="PTHR36108">
    <property type="entry name" value="COLOSSIN-B-RELATED"/>
    <property type="match status" value="1"/>
</dbReference>
<dbReference type="Proteomes" id="UP000184012">
    <property type="component" value="Unassembled WGS sequence"/>
</dbReference>
<accession>A0AB74F0Q9</accession>
<keyword evidence="3" id="KW-0732">Signal</keyword>
<dbReference type="InterPro" id="IPR041033">
    <property type="entry name" value="SpaA_PFL_dom_1"/>
</dbReference>
<keyword evidence="5" id="KW-0472">Membrane</keyword>
<keyword evidence="5" id="KW-1133">Transmembrane helix</keyword>
<evidence type="ECO:0000256" key="5">
    <source>
        <dbReference type="SAM" id="Phobius"/>
    </source>
</evidence>
<evidence type="ECO:0000256" key="1">
    <source>
        <dbReference type="ARBA" id="ARBA00007257"/>
    </source>
</evidence>
<feature type="domain" description="SpaA-like prealbumin fold" evidence="6">
    <location>
        <begin position="423"/>
        <end position="503"/>
    </location>
</feature>
<feature type="region of interest" description="Disordered" evidence="4">
    <location>
        <begin position="1"/>
        <end position="26"/>
    </location>
</feature>
<evidence type="ECO:0000256" key="3">
    <source>
        <dbReference type="ARBA" id="ARBA00022729"/>
    </source>
</evidence>
<evidence type="ECO:0000313" key="7">
    <source>
        <dbReference type="EMBL" id="SHL82155.1"/>
    </source>
</evidence>
<dbReference type="EMBL" id="FRBP01000008">
    <property type="protein sequence ID" value="SHL82155.1"/>
    <property type="molecule type" value="Genomic_DNA"/>
</dbReference>
<feature type="region of interest" description="Disordered" evidence="4">
    <location>
        <begin position="78"/>
        <end position="104"/>
    </location>
</feature>
<evidence type="ECO:0000256" key="4">
    <source>
        <dbReference type="SAM" id="MobiDB-lite"/>
    </source>
</evidence>
<feature type="transmembrane region" description="Helical" evidence="5">
    <location>
        <begin position="663"/>
        <end position="681"/>
    </location>
</feature>
<dbReference type="PANTHER" id="PTHR36108:SF13">
    <property type="entry name" value="COLOSSIN-B-RELATED"/>
    <property type="match status" value="1"/>
</dbReference>
<organism evidence="7 8">
    <name type="scientific">Eubacterium callanderi</name>
    <dbReference type="NCBI Taxonomy" id="53442"/>
    <lineage>
        <taxon>Bacteria</taxon>
        <taxon>Bacillati</taxon>
        <taxon>Bacillota</taxon>
        <taxon>Clostridia</taxon>
        <taxon>Eubacteriales</taxon>
        <taxon>Eubacteriaceae</taxon>
        <taxon>Eubacterium</taxon>
    </lineage>
</organism>
<comment type="similarity">
    <text evidence="1">Belongs to the serine-aspartate repeat-containing protein (SDr) family.</text>
</comment>
<dbReference type="Pfam" id="PF17802">
    <property type="entry name" value="SpaA"/>
    <property type="match status" value="2"/>
</dbReference>
<dbReference type="AlphaFoldDB" id="A0AB74F0Q9"/>
<reference evidence="7 8" key="1">
    <citation type="submission" date="2016-11" db="EMBL/GenBank/DDBJ databases">
        <authorList>
            <person name="Varghese N."/>
            <person name="Submissions S."/>
        </authorList>
    </citation>
    <scope>NUCLEOTIDE SEQUENCE [LARGE SCALE GENOMIC DNA]</scope>
    <source>
        <strain evidence="7 8">FD</strain>
    </source>
</reference>
<protein>
    <submittedName>
        <fullName evidence="7">Cna protein B-type domain-containing protein</fullName>
    </submittedName>
</protein>
<keyword evidence="2" id="KW-0964">Secreted</keyword>
<evidence type="ECO:0000259" key="6">
    <source>
        <dbReference type="Pfam" id="PF17802"/>
    </source>
</evidence>
<evidence type="ECO:0000256" key="2">
    <source>
        <dbReference type="ARBA" id="ARBA00022525"/>
    </source>
</evidence>
<name>A0AB74F0Q9_9FIRM</name>
<proteinExistence type="inferred from homology"/>
<sequence>MLRESTNMHRTNRNGGLKNKQYKSNLSLKPKEKIRRSKLKKHLRKIGVTTLCLFLMFSFLSGFLLSIHTAWAASERQVAPATETTEPQTDSKNEQSEFPKDDQGNYIVGNSGEGVVTLSANPEYLKTVPLGDHKKSMISTYAAGWDDGVIYSSDFASPDGTDIITTTTPIIRISDNGVDGIAYCADPTLNIPSETTGPNIPITYIRDSANVQSYRIRNVMYHGYHDGQSGEYYVQTWAAIRVLAGISSYSSYYMTDPVVADLVNTKSYQDPPNWNASWSIVAEREEATWNRATQRQETGWFQTVCSNISEHGQYTVNLPQGVHAIARNTSGQTYGDYTGSFTIYDDDDFMLYADGSYSGDVSATITPTTAKRFSTDANIPDACVIYYPDVPNTQRLFVSLAVGSGNMSASYKATFKGKNVYSQFTKTDEETLDGLQNAHLQIYNKDTDELVAEADTDELGRFHVELFPGEYYIKETKAPHDHILSTDPIYFTVTGTEDSMTMDVPNAAQKVEFSFKKVDENGQAMPGVEFELYACKYDKAYSDQTGIKPGESDKHSHSELAGADDSCWTTVIKKLTSDTNGNVNFGELRSGEYNLVEVKTKAGYQLPKGQWRVTIDAEANTIDIKAKGKPLAPAVKKTATGLQLVNYPNPQMPYAGTNDSNRLLFSLLGALLLGMAFVAGYKKFEERGKK</sequence>
<keyword evidence="5" id="KW-0812">Transmembrane</keyword>
<evidence type="ECO:0000313" key="8">
    <source>
        <dbReference type="Proteomes" id="UP000184012"/>
    </source>
</evidence>
<gene>
    <name evidence="7" type="ORF">SAMN04515649_10825</name>
</gene>
<feature type="compositionally biased region" description="Basic and acidic residues" evidence="4">
    <location>
        <begin position="89"/>
        <end position="103"/>
    </location>
</feature>
<comment type="caution">
    <text evidence="7">The sequence shown here is derived from an EMBL/GenBank/DDBJ whole genome shotgun (WGS) entry which is preliminary data.</text>
</comment>
<feature type="domain" description="SpaA-like prealbumin fold" evidence="6">
    <location>
        <begin position="513"/>
        <end position="628"/>
    </location>
</feature>
<dbReference type="Gene3D" id="2.60.40.10">
    <property type="entry name" value="Immunoglobulins"/>
    <property type="match status" value="2"/>
</dbReference>